<dbReference type="PRINTS" id="PR00727">
    <property type="entry name" value="LEADERPTASE"/>
</dbReference>
<dbReference type="InterPro" id="IPR019533">
    <property type="entry name" value="Peptidase_S26"/>
</dbReference>
<comment type="similarity">
    <text evidence="3 9">Belongs to the peptidase S26 family.</text>
</comment>
<keyword evidence="13" id="KW-1185">Reference proteome</keyword>
<dbReference type="GO" id="GO:0004252">
    <property type="term" value="F:serine-type endopeptidase activity"/>
    <property type="evidence" value="ECO:0007669"/>
    <property type="project" value="InterPro"/>
</dbReference>
<sequence length="293" mass="32849">MDENNRLPEEDEKKEPEEINNVPEPDSCEQPAEAPAETDDNLTEEEYITAQAYTDNVLDQMGQTQVRGGWAKELYEWTSSIAIAVVLALLINQFLFALVQVDGQSMEPTLYHNERLVVRKAFYTPKQKDIVILKSEAIQKYIVKRVIALPGQTVDFDGERNVVVDGVTLDEPYIKEKQISFGNLYAYPLTVPKKGEIANLDYIMSEANLKAGKGTMTFDMRADGSVEIKGSELVADGVFEEGKTTYKQNCYFVMGDNRNHSSDSRTLGLIPESEVVGKSSIRLFPFSKIGKID</sequence>
<dbReference type="InterPro" id="IPR019756">
    <property type="entry name" value="Pept_S26A_signal_pept_1_Ser-AS"/>
</dbReference>
<keyword evidence="5 8" id="KW-0645">Protease</keyword>
<dbReference type="GO" id="GO:0005886">
    <property type="term" value="C:plasma membrane"/>
    <property type="evidence" value="ECO:0007669"/>
    <property type="project" value="UniProtKB-SubCell"/>
</dbReference>
<feature type="active site" evidence="7">
    <location>
        <position position="144"/>
    </location>
</feature>
<dbReference type="Pfam" id="PF10502">
    <property type="entry name" value="Peptidase_S26"/>
    <property type="match status" value="1"/>
</dbReference>
<dbReference type="PANTHER" id="PTHR43390:SF1">
    <property type="entry name" value="CHLOROPLAST PROCESSING PEPTIDASE"/>
    <property type="match status" value="1"/>
</dbReference>
<dbReference type="GO" id="GO:0006465">
    <property type="term" value="P:signal peptide processing"/>
    <property type="evidence" value="ECO:0007669"/>
    <property type="project" value="InterPro"/>
</dbReference>
<evidence type="ECO:0000256" key="1">
    <source>
        <dbReference type="ARBA" id="ARBA00000677"/>
    </source>
</evidence>
<dbReference type="GO" id="GO:0009003">
    <property type="term" value="F:signal peptidase activity"/>
    <property type="evidence" value="ECO:0007669"/>
    <property type="project" value="UniProtKB-EC"/>
</dbReference>
<dbReference type="PROSITE" id="PS00761">
    <property type="entry name" value="SPASE_I_3"/>
    <property type="match status" value="1"/>
</dbReference>
<evidence type="ECO:0000256" key="9">
    <source>
        <dbReference type="RuleBase" id="RU362042"/>
    </source>
</evidence>
<feature type="region of interest" description="Disordered" evidence="10">
    <location>
        <begin position="1"/>
        <end position="40"/>
    </location>
</feature>
<proteinExistence type="inferred from homology"/>
<dbReference type="NCBIfam" id="TIGR02227">
    <property type="entry name" value="sigpep_I_bact"/>
    <property type="match status" value="1"/>
</dbReference>
<evidence type="ECO:0000256" key="3">
    <source>
        <dbReference type="ARBA" id="ARBA00009370"/>
    </source>
</evidence>
<evidence type="ECO:0000313" key="13">
    <source>
        <dbReference type="Proteomes" id="UP000611762"/>
    </source>
</evidence>
<feature type="domain" description="Peptidase S26" evidence="11">
    <location>
        <begin position="75"/>
        <end position="283"/>
    </location>
</feature>
<dbReference type="EMBL" id="JACRSU010000001">
    <property type="protein sequence ID" value="MBC8539622.1"/>
    <property type="molecule type" value="Genomic_DNA"/>
</dbReference>
<dbReference type="PROSITE" id="PS00501">
    <property type="entry name" value="SPASE_I_1"/>
    <property type="match status" value="1"/>
</dbReference>
<gene>
    <name evidence="12" type="primary">lepB</name>
    <name evidence="12" type="ORF">H8698_01375</name>
</gene>
<evidence type="ECO:0000256" key="4">
    <source>
        <dbReference type="ARBA" id="ARBA00013208"/>
    </source>
</evidence>
<name>A0A926DKX0_9FIRM</name>
<comment type="caution">
    <text evidence="12">The sequence shown here is derived from an EMBL/GenBank/DDBJ whole genome shotgun (WGS) entry which is preliminary data.</text>
</comment>
<evidence type="ECO:0000313" key="12">
    <source>
        <dbReference type="EMBL" id="MBC8539622.1"/>
    </source>
</evidence>
<dbReference type="InterPro" id="IPR036286">
    <property type="entry name" value="LexA/Signal_pep-like_sf"/>
</dbReference>
<dbReference type="AlphaFoldDB" id="A0A926DKX0"/>
<reference evidence="12" key="1">
    <citation type="submission" date="2020-08" db="EMBL/GenBank/DDBJ databases">
        <title>Genome public.</title>
        <authorList>
            <person name="Liu C."/>
            <person name="Sun Q."/>
        </authorList>
    </citation>
    <scope>NUCLEOTIDE SEQUENCE</scope>
    <source>
        <strain evidence="12">H8</strain>
    </source>
</reference>
<evidence type="ECO:0000256" key="2">
    <source>
        <dbReference type="ARBA" id="ARBA00004401"/>
    </source>
</evidence>
<keyword evidence="6 8" id="KW-0378">Hydrolase</keyword>
<dbReference type="InterPro" id="IPR000223">
    <property type="entry name" value="Pept_S26A_signal_pept_1"/>
</dbReference>
<comment type="catalytic activity">
    <reaction evidence="1 8">
        <text>Cleavage of hydrophobic, N-terminal signal or leader sequences from secreted and periplasmic proteins.</text>
        <dbReference type="EC" id="3.4.21.89"/>
    </reaction>
</comment>
<dbReference type="SUPFAM" id="SSF51306">
    <property type="entry name" value="LexA/Signal peptidase"/>
    <property type="match status" value="1"/>
</dbReference>
<evidence type="ECO:0000256" key="8">
    <source>
        <dbReference type="RuleBase" id="RU003993"/>
    </source>
</evidence>
<comment type="subcellular location">
    <subcellularLocation>
        <location evidence="2">Cell membrane</location>
        <topology evidence="2">Single-pass type II membrane protein</topology>
    </subcellularLocation>
    <subcellularLocation>
        <location evidence="9">Membrane</location>
        <topology evidence="9">Single-pass type II membrane protein</topology>
    </subcellularLocation>
</comment>
<dbReference type="InterPro" id="IPR019758">
    <property type="entry name" value="Pept_S26A_signal_pept_1_CS"/>
</dbReference>
<protein>
    <recommendedName>
        <fullName evidence="4 8">Signal peptidase I</fullName>
        <ecNumber evidence="4 8">3.4.21.89</ecNumber>
    </recommendedName>
</protein>
<dbReference type="Gene3D" id="2.10.109.10">
    <property type="entry name" value="Umud Fragment, subunit A"/>
    <property type="match status" value="1"/>
</dbReference>
<organism evidence="12 13">
    <name type="scientific">Congzhengia minquanensis</name>
    <dbReference type="NCBI Taxonomy" id="2763657"/>
    <lineage>
        <taxon>Bacteria</taxon>
        <taxon>Bacillati</taxon>
        <taxon>Bacillota</taxon>
        <taxon>Clostridia</taxon>
        <taxon>Eubacteriales</taxon>
        <taxon>Oscillospiraceae</taxon>
        <taxon>Congzhengia</taxon>
    </lineage>
</organism>
<dbReference type="Proteomes" id="UP000611762">
    <property type="component" value="Unassembled WGS sequence"/>
</dbReference>
<dbReference type="RefSeq" id="WP_249310844.1">
    <property type="nucleotide sequence ID" value="NZ_JACRSU010000001.1"/>
</dbReference>
<dbReference type="PANTHER" id="PTHR43390">
    <property type="entry name" value="SIGNAL PEPTIDASE I"/>
    <property type="match status" value="1"/>
</dbReference>
<evidence type="ECO:0000259" key="11">
    <source>
        <dbReference type="Pfam" id="PF10502"/>
    </source>
</evidence>
<feature type="compositionally biased region" description="Basic and acidic residues" evidence="10">
    <location>
        <begin position="1"/>
        <end position="17"/>
    </location>
</feature>
<dbReference type="EC" id="3.4.21.89" evidence="4 8"/>
<dbReference type="CDD" id="cd06530">
    <property type="entry name" value="S26_SPase_I"/>
    <property type="match status" value="1"/>
</dbReference>
<evidence type="ECO:0000256" key="5">
    <source>
        <dbReference type="ARBA" id="ARBA00022670"/>
    </source>
</evidence>
<evidence type="ECO:0000256" key="10">
    <source>
        <dbReference type="SAM" id="MobiDB-lite"/>
    </source>
</evidence>
<evidence type="ECO:0000256" key="6">
    <source>
        <dbReference type="ARBA" id="ARBA00022801"/>
    </source>
</evidence>
<feature type="active site" evidence="7">
    <location>
        <position position="105"/>
    </location>
</feature>
<evidence type="ECO:0000256" key="7">
    <source>
        <dbReference type="PIRSR" id="PIRSR600223-1"/>
    </source>
</evidence>
<dbReference type="PROSITE" id="PS00760">
    <property type="entry name" value="SPASE_I_2"/>
    <property type="match status" value="1"/>
</dbReference>
<dbReference type="InterPro" id="IPR019757">
    <property type="entry name" value="Pept_S26A_signal_pept_1_Lys-AS"/>
</dbReference>
<accession>A0A926DKX0</accession>